<keyword evidence="2" id="KW-0547">Nucleotide-binding</keyword>
<sequence length="261" mass="28406">MRSPDPSQPVLEIVDVGVAFGGVRALDQVSCAVAGGELCGLVGPNGAGKTTLFNCITRLYNVSQGEIRFLGRDITRVRRREVISLGIARTFQNLGIYGQMSVLDNMLLGMHHTRTGGYFTPLYNPAGARAEERRAADWCREILAELELGELAGHKASDLPYGTLKRLEVARALAARPRLLLLDEPAAGLTQREVMAFGDMLQRAKERFALTVLLVEHNMRLVMRLCSRIVVLHLGSKLAEGTPAQIQSDPRVIAAYLGGSA</sequence>
<dbReference type="FunFam" id="3.40.50.300:FF:000421">
    <property type="entry name" value="Branched-chain amino acid ABC transporter ATP-binding protein"/>
    <property type="match status" value="1"/>
</dbReference>
<dbReference type="PANTHER" id="PTHR45772:SF9">
    <property type="entry name" value="CONSERVED COMPONENT OF ABC TRANSPORTER FOR NATURAL AMINO ACIDS"/>
    <property type="match status" value="1"/>
</dbReference>
<dbReference type="SMART" id="SM00382">
    <property type="entry name" value="AAA"/>
    <property type="match status" value="1"/>
</dbReference>
<keyword evidence="6" id="KW-1185">Reference proteome</keyword>
<dbReference type="Gene3D" id="3.40.50.300">
    <property type="entry name" value="P-loop containing nucleotide triphosphate hydrolases"/>
    <property type="match status" value="1"/>
</dbReference>
<dbReference type="InterPro" id="IPR003593">
    <property type="entry name" value="AAA+_ATPase"/>
</dbReference>
<evidence type="ECO:0000256" key="1">
    <source>
        <dbReference type="ARBA" id="ARBA00022448"/>
    </source>
</evidence>
<evidence type="ECO:0000256" key="3">
    <source>
        <dbReference type="ARBA" id="ARBA00022840"/>
    </source>
</evidence>
<evidence type="ECO:0000259" key="4">
    <source>
        <dbReference type="PROSITE" id="PS50893"/>
    </source>
</evidence>
<evidence type="ECO:0000313" key="6">
    <source>
        <dbReference type="Proteomes" id="UP000294664"/>
    </source>
</evidence>
<feature type="domain" description="ABC transporter" evidence="4">
    <location>
        <begin position="11"/>
        <end position="259"/>
    </location>
</feature>
<dbReference type="PANTHER" id="PTHR45772">
    <property type="entry name" value="CONSERVED COMPONENT OF ABC TRANSPORTER FOR NATURAL AMINO ACIDS-RELATED"/>
    <property type="match status" value="1"/>
</dbReference>
<organism evidence="5 6">
    <name type="scientific">Aquabacter spiritensis</name>
    <dbReference type="NCBI Taxonomy" id="933073"/>
    <lineage>
        <taxon>Bacteria</taxon>
        <taxon>Pseudomonadati</taxon>
        <taxon>Pseudomonadota</taxon>
        <taxon>Alphaproteobacteria</taxon>
        <taxon>Hyphomicrobiales</taxon>
        <taxon>Xanthobacteraceae</taxon>
        <taxon>Aquabacter</taxon>
    </lineage>
</organism>
<dbReference type="Pfam" id="PF00005">
    <property type="entry name" value="ABC_tran"/>
    <property type="match status" value="1"/>
</dbReference>
<name>A0A4R3LXT0_9HYPH</name>
<comment type="caution">
    <text evidence="5">The sequence shown here is derived from an EMBL/GenBank/DDBJ whole genome shotgun (WGS) entry which is preliminary data.</text>
</comment>
<protein>
    <submittedName>
        <fullName evidence="5">Amino acid/amide ABC transporter ATP-binding protein 1 (HAAT family)</fullName>
    </submittedName>
</protein>
<reference evidence="5 6" key="1">
    <citation type="submission" date="2019-03" db="EMBL/GenBank/DDBJ databases">
        <title>Genomic Encyclopedia of Type Strains, Phase IV (KMG-IV): sequencing the most valuable type-strain genomes for metagenomic binning, comparative biology and taxonomic classification.</title>
        <authorList>
            <person name="Goeker M."/>
        </authorList>
    </citation>
    <scope>NUCLEOTIDE SEQUENCE [LARGE SCALE GENOMIC DNA]</scope>
    <source>
        <strain evidence="5 6">DSM 9035</strain>
    </source>
</reference>
<dbReference type="Pfam" id="PF12399">
    <property type="entry name" value="BCA_ABC_TP_C"/>
    <property type="match status" value="1"/>
</dbReference>
<dbReference type="InterPro" id="IPR003439">
    <property type="entry name" value="ABC_transporter-like_ATP-bd"/>
</dbReference>
<keyword evidence="1" id="KW-0813">Transport</keyword>
<evidence type="ECO:0000256" key="2">
    <source>
        <dbReference type="ARBA" id="ARBA00022741"/>
    </source>
</evidence>
<dbReference type="GO" id="GO:0016887">
    <property type="term" value="F:ATP hydrolysis activity"/>
    <property type="evidence" value="ECO:0007669"/>
    <property type="project" value="InterPro"/>
</dbReference>
<dbReference type="GO" id="GO:0005524">
    <property type="term" value="F:ATP binding"/>
    <property type="evidence" value="ECO:0007669"/>
    <property type="project" value="UniProtKB-KW"/>
</dbReference>
<dbReference type="EMBL" id="SMAI01000004">
    <property type="protein sequence ID" value="TCT05464.1"/>
    <property type="molecule type" value="Genomic_DNA"/>
</dbReference>
<dbReference type="InterPro" id="IPR051120">
    <property type="entry name" value="ABC_AA/LPS_Transport"/>
</dbReference>
<dbReference type="GO" id="GO:0005886">
    <property type="term" value="C:plasma membrane"/>
    <property type="evidence" value="ECO:0007669"/>
    <property type="project" value="TreeGrafter"/>
</dbReference>
<dbReference type="RefSeq" id="WP_132030818.1">
    <property type="nucleotide sequence ID" value="NZ_SMAI01000004.1"/>
</dbReference>
<proteinExistence type="predicted"/>
<dbReference type="InterPro" id="IPR032823">
    <property type="entry name" value="BCA_ABC_TP_C"/>
</dbReference>
<keyword evidence="3 5" id="KW-0067">ATP-binding</keyword>
<dbReference type="OrthoDB" id="7158404at2"/>
<dbReference type="InterPro" id="IPR027417">
    <property type="entry name" value="P-loop_NTPase"/>
</dbReference>
<dbReference type="Proteomes" id="UP000294664">
    <property type="component" value="Unassembled WGS sequence"/>
</dbReference>
<evidence type="ECO:0000313" key="5">
    <source>
        <dbReference type="EMBL" id="TCT05464.1"/>
    </source>
</evidence>
<dbReference type="CDD" id="cd03219">
    <property type="entry name" value="ABC_Mj1267_LivG_branched"/>
    <property type="match status" value="1"/>
</dbReference>
<dbReference type="AlphaFoldDB" id="A0A4R3LXT0"/>
<dbReference type="PROSITE" id="PS50893">
    <property type="entry name" value="ABC_TRANSPORTER_2"/>
    <property type="match status" value="1"/>
</dbReference>
<gene>
    <name evidence="5" type="ORF">EDC64_10420</name>
</gene>
<accession>A0A4R3LXT0</accession>
<dbReference type="SUPFAM" id="SSF52540">
    <property type="entry name" value="P-loop containing nucleoside triphosphate hydrolases"/>
    <property type="match status" value="1"/>
</dbReference>